<dbReference type="EMBL" id="JACMSC010000018">
    <property type="protein sequence ID" value="KAG6477340.1"/>
    <property type="molecule type" value="Genomic_DNA"/>
</dbReference>
<feature type="compositionally biased region" description="Polar residues" evidence="5">
    <location>
        <begin position="180"/>
        <end position="189"/>
    </location>
</feature>
<evidence type="ECO:0000256" key="5">
    <source>
        <dbReference type="SAM" id="MobiDB-lite"/>
    </source>
</evidence>
<dbReference type="CDD" id="cd06429">
    <property type="entry name" value="GT8_like_1"/>
    <property type="match status" value="1"/>
</dbReference>
<feature type="compositionally biased region" description="Basic and acidic residues" evidence="5">
    <location>
        <begin position="133"/>
        <end position="158"/>
    </location>
</feature>
<evidence type="ECO:0000256" key="4">
    <source>
        <dbReference type="SAM" id="Coils"/>
    </source>
</evidence>
<dbReference type="Proteomes" id="UP000734854">
    <property type="component" value="Unassembled WGS sequence"/>
</dbReference>
<evidence type="ECO:0000256" key="1">
    <source>
        <dbReference type="ARBA" id="ARBA00004877"/>
    </source>
</evidence>
<gene>
    <name evidence="7" type="ORF">ZIOFF_066593</name>
</gene>
<dbReference type="InterPro" id="IPR029044">
    <property type="entry name" value="Nucleotide-diphossugar_trans"/>
</dbReference>
<sequence>MKGYGSGGVSAAAQHVAKRRWKGQVAAVFALFVFSLLVPLAFLLGLHNSFPSGASPREILSIKTLIVPFRCRASPPPPVARCGTRIFAAGPLIRKKLVALERSVIGLWDRDVDCSRYMADDRSQQESSFETYRNVDRGRERFPSEGDQQKLPNHKDKFAPVLPKGVDSVPPEELNKRINKTVSPLSTLESKNDRSQATAKDNKSKTKGLVDSSGPLRKPPSSSAKTGVEDRKQNPDRGFSAYETDISCEHEFGSYCLWSRKHREVMKDSIVKRLKDQLFVARAYYPSIAKIQGKETLARELKMNIQDHERMLSEAVSDPDLPPLSKPWIRFKLHHPFFPLFPFPQKNPFSGSFLKSYSHSFFLAIEATGFEVMCMLCGVVSTLAVSDQGHVMQQIVLEHTMTGWRGQMMLASQQRRLMAAIEWHRLGVDNNVIALKLNILIFAFIRSVCWKFYEHLHFISFFCHLKPVIKAFFLLSVGKKIKNMDNVIAKSKSCRVDCNNVDRKLRQILDLTEDEAHFHMKQSAFLYQLGVQTMSKTFHCLLMRLTVEFFKSPSVNMQHSSAYKIDNSNYVHYVIFSRNVLALSVTINSTTINSEEPNSMVFHVLTDKQNFYSMKHWFARHSYREVTIHILNFDELKSNHFSNMGLGELSMPEEFRISSHTTTQPSPLQMNTEYLSVFGHSHFLLPDVFKNLKKVILLDDDVVVQKDISFLWNLNMGGKVIAATEFCEVKLGQLRSYLGATGYDNNSCAWMSGINKIDLEKWRELDITGVYQSLVHKLKQKNDAQWRAAALPVNLLAFHGHIYTLDNTLIQQGLGHDYGVSEETVQNVAALHYNGNMKPWLDLAIPKYKKYWKSYLTRDERYMEECNVNP</sequence>
<keyword evidence="6" id="KW-0472">Membrane</keyword>
<dbReference type="SUPFAM" id="SSF53448">
    <property type="entry name" value="Nucleotide-diphospho-sugar transferases"/>
    <property type="match status" value="1"/>
</dbReference>
<evidence type="ECO:0000313" key="7">
    <source>
        <dbReference type="EMBL" id="KAG6477340.1"/>
    </source>
</evidence>
<dbReference type="AlphaFoldDB" id="A0A8J5EYS9"/>
<name>A0A8J5EYS9_ZINOF</name>
<feature type="transmembrane region" description="Helical" evidence="6">
    <location>
        <begin position="25"/>
        <end position="46"/>
    </location>
</feature>
<keyword evidence="8" id="KW-1185">Reference proteome</keyword>
<evidence type="ECO:0008006" key="9">
    <source>
        <dbReference type="Google" id="ProtNLM"/>
    </source>
</evidence>
<protein>
    <recommendedName>
        <fullName evidence="9">Hexosyltransferase</fullName>
    </recommendedName>
</protein>
<dbReference type="Pfam" id="PF25557">
    <property type="entry name" value="GAUT_1"/>
    <property type="match status" value="1"/>
</dbReference>
<organism evidence="7 8">
    <name type="scientific">Zingiber officinale</name>
    <name type="common">Ginger</name>
    <name type="synonym">Amomum zingiber</name>
    <dbReference type="NCBI Taxonomy" id="94328"/>
    <lineage>
        <taxon>Eukaryota</taxon>
        <taxon>Viridiplantae</taxon>
        <taxon>Streptophyta</taxon>
        <taxon>Embryophyta</taxon>
        <taxon>Tracheophyta</taxon>
        <taxon>Spermatophyta</taxon>
        <taxon>Magnoliopsida</taxon>
        <taxon>Liliopsida</taxon>
        <taxon>Zingiberales</taxon>
        <taxon>Zingiberaceae</taxon>
        <taxon>Zingiber</taxon>
    </lineage>
</organism>
<dbReference type="PANTHER" id="PTHR32116:SF12">
    <property type="entry name" value="GALACTURONOSYLTRANSFERASE 7-RELATED"/>
    <property type="match status" value="1"/>
</dbReference>
<keyword evidence="4" id="KW-0175">Coiled coil</keyword>
<keyword evidence="3" id="KW-0328">Glycosyltransferase</keyword>
<accession>A0A8J5EYS9</accession>
<evidence type="ECO:0000313" key="8">
    <source>
        <dbReference type="Proteomes" id="UP000734854"/>
    </source>
</evidence>
<evidence type="ECO:0000256" key="2">
    <source>
        <dbReference type="ARBA" id="ARBA00006351"/>
    </source>
</evidence>
<comment type="similarity">
    <text evidence="2">Belongs to the glycosyltransferase 8 family.</text>
</comment>
<evidence type="ECO:0000256" key="3">
    <source>
        <dbReference type="ARBA" id="ARBA00022676"/>
    </source>
</evidence>
<reference evidence="7 8" key="1">
    <citation type="submission" date="2020-08" db="EMBL/GenBank/DDBJ databases">
        <title>Plant Genome Project.</title>
        <authorList>
            <person name="Zhang R.-G."/>
        </authorList>
    </citation>
    <scope>NUCLEOTIDE SEQUENCE [LARGE SCALE GENOMIC DNA]</scope>
    <source>
        <tissue evidence="7">Rhizome</tissue>
    </source>
</reference>
<evidence type="ECO:0000256" key="6">
    <source>
        <dbReference type="SAM" id="Phobius"/>
    </source>
</evidence>
<dbReference type="GO" id="GO:0047262">
    <property type="term" value="F:polygalacturonate 4-alpha-galacturonosyltransferase activity"/>
    <property type="evidence" value="ECO:0007669"/>
    <property type="project" value="InterPro"/>
</dbReference>
<comment type="pathway">
    <text evidence="1">Glycan metabolism; pectin biosynthesis.</text>
</comment>
<feature type="region of interest" description="Disordered" evidence="5">
    <location>
        <begin position="125"/>
        <end position="238"/>
    </location>
</feature>
<keyword evidence="6" id="KW-1133">Transmembrane helix</keyword>
<dbReference type="GO" id="GO:0045489">
    <property type="term" value="P:pectin biosynthetic process"/>
    <property type="evidence" value="ECO:0007669"/>
    <property type="project" value="UniProtKB-UniPathway"/>
</dbReference>
<proteinExistence type="inferred from homology"/>
<dbReference type="Gene3D" id="3.90.550.10">
    <property type="entry name" value="Spore Coat Polysaccharide Biosynthesis Protein SpsA, Chain A"/>
    <property type="match status" value="1"/>
</dbReference>
<dbReference type="InterPro" id="IPR002495">
    <property type="entry name" value="Glyco_trans_8"/>
</dbReference>
<feature type="compositionally biased region" description="Basic and acidic residues" evidence="5">
    <location>
        <begin position="190"/>
        <end position="204"/>
    </location>
</feature>
<keyword evidence="6" id="KW-0812">Transmembrane</keyword>
<dbReference type="PANTHER" id="PTHR32116">
    <property type="entry name" value="GALACTURONOSYLTRANSFERASE 4-RELATED"/>
    <property type="match status" value="1"/>
</dbReference>
<feature type="coiled-coil region" evidence="4">
    <location>
        <begin position="291"/>
        <end position="318"/>
    </location>
</feature>
<keyword evidence="3" id="KW-0808">Transferase</keyword>
<dbReference type="InterPro" id="IPR029993">
    <property type="entry name" value="GAUT"/>
</dbReference>
<dbReference type="UniPathway" id="UPA00845"/>
<comment type="caution">
    <text evidence="7">The sequence shown here is derived from an EMBL/GenBank/DDBJ whole genome shotgun (WGS) entry which is preliminary data.</text>
</comment>
<dbReference type="Pfam" id="PF01501">
    <property type="entry name" value="Glyco_transf_8"/>
    <property type="match status" value="1"/>
</dbReference>